<dbReference type="OrthoDB" id="10250600at2759"/>
<keyword evidence="2" id="KW-1185">Reference proteome</keyword>
<dbReference type="GO" id="GO:0005829">
    <property type="term" value="C:cytosol"/>
    <property type="evidence" value="ECO:0007669"/>
    <property type="project" value="TreeGrafter"/>
</dbReference>
<dbReference type="EMBL" id="MTYJ01000136">
    <property type="protein sequence ID" value="OQV12798.1"/>
    <property type="molecule type" value="Genomic_DNA"/>
</dbReference>
<dbReference type="PANTHER" id="PTHR13554">
    <property type="entry name" value="26S PROTEASOME NON-ATPASE REGULATORY SUBUNIT 5-RELATED"/>
    <property type="match status" value="1"/>
</dbReference>
<evidence type="ECO:0000313" key="2">
    <source>
        <dbReference type="Proteomes" id="UP000192578"/>
    </source>
</evidence>
<comment type="caution">
    <text evidence="1">The sequence shown here is derived from an EMBL/GenBank/DDBJ whole genome shotgun (WGS) entry which is preliminary data.</text>
</comment>
<accession>A0A1W0WCA2</accession>
<sequence length="576" mass="64048">MSSSSEPILGEIPAAKSGVGSSDLRISSLFQQIARALRSARSSFDLSALRRLLTDITFELTKYGDVPLSGEAWRPRIEAFVTDVLYNVQIPPVFALDIRDIENDTAAMVDHLMESLVEPDGVKDVGSHFQWHLQLASSCAKCPALPRIRAYGYYKLGDLRKQLPITPEVLAHFLPVIIFLLEGFREDDSGIAKAASDASLALVKHFNITNILHPGFEYARKLVSIIDQPTFGGRTEVVKFRIFDFVKIVLAQHLGTVGDVLQLGLMEKLFASFQTMDLLALANNCEAIAEFADHPVGLDLLEESGGMRIAEDLLVAKKDSSELEYFAPYLFRLYISLAIKHPEYCILKREKVTHVARDLILQQGGHSGAAALEYISQLASQSHAGKRYLHNLIVAEGEGNGKPFMTPILEFMGKRLSGTITQDPMDDACLRCFALLVRRVQPLTTPESDAELQSINQAWFTTAGRGLFTALFQKVRNPFKDVKIPVMAVFRSLAEQRWGLEVFRAEPGFLEYLMNRKSETDKEIKELKFDVVKAVTESAALAEVLDSVTIVRLREFVQDGPFYVPGEYQVASEGAS</sequence>
<dbReference type="PANTHER" id="PTHR13554:SF10">
    <property type="entry name" value="26S PROTEASOME NON-ATPASE REGULATORY SUBUNIT 5"/>
    <property type="match status" value="1"/>
</dbReference>
<dbReference type="Pfam" id="PF10508">
    <property type="entry name" value="Proteasom_PSMB"/>
    <property type="match status" value="1"/>
</dbReference>
<dbReference type="Proteomes" id="UP000192578">
    <property type="component" value="Unassembled WGS sequence"/>
</dbReference>
<organism evidence="1 2">
    <name type="scientific">Hypsibius exemplaris</name>
    <name type="common">Freshwater tardigrade</name>
    <dbReference type="NCBI Taxonomy" id="2072580"/>
    <lineage>
        <taxon>Eukaryota</taxon>
        <taxon>Metazoa</taxon>
        <taxon>Ecdysozoa</taxon>
        <taxon>Tardigrada</taxon>
        <taxon>Eutardigrada</taxon>
        <taxon>Parachela</taxon>
        <taxon>Hypsibioidea</taxon>
        <taxon>Hypsibiidae</taxon>
        <taxon>Hypsibius</taxon>
    </lineage>
</organism>
<reference evidence="2" key="1">
    <citation type="submission" date="2017-01" db="EMBL/GenBank/DDBJ databases">
        <title>Comparative genomics of anhydrobiosis in the tardigrade Hypsibius dujardini.</title>
        <authorList>
            <person name="Yoshida Y."/>
            <person name="Koutsovoulos G."/>
            <person name="Laetsch D."/>
            <person name="Stevens L."/>
            <person name="Kumar S."/>
            <person name="Horikawa D."/>
            <person name="Ishino K."/>
            <person name="Komine S."/>
            <person name="Tomita M."/>
            <person name="Blaxter M."/>
            <person name="Arakawa K."/>
        </authorList>
    </citation>
    <scope>NUCLEOTIDE SEQUENCE [LARGE SCALE GENOMIC DNA]</scope>
    <source>
        <strain evidence="2">Z151</strain>
    </source>
</reference>
<dbReference type="GO" id="GO:0000502">
    <property type="term" value="C:proteasome complex"/>
    <property type="evidence" value="ECO:0007669"/>
    <property type="project" value="UniProtKB-KW"/>
</dbReference>
<keyword evidence="1" id="KW-0647">Proteasome</keyword>
<proteinExistence type="predicted"/>
<name>A0A1W0WCA2_HYPEX</name>
<dbReference type="InterPro" id="IPR019538">
    <property type="entry name" value="PSMD5"/>
</dbReference>
<evidence type="ECO:0000313" key="1">
    <source>
        <dbReference type="EMBL" id="OQV12798.1"/>
    </source>
</evidence>
<dbReference type="GO" id="GO:0043248">
    <property type="term" value="P:proteasome assembly"/>
    <property type="evidence" value="ECO:0007669"/>
    <property type="project" value="InterPro"/>
</dbReference>
<dbReference type="AlphaFoldDB" id="A0A1W0WCA2"/>
<protein>
    <submittedName>
        <fullName evidence="1">26S proteasome non-ATPase regulatory subunit 5</fullName>
    </submittedName>
</protein>
<gene>
    <name evidence="1" type="ORF">BV898_12927</name>
</gene>